<sequence>MSPLVHRLPGQVLAAITPRASAPLQVDLFRPKDGPVHDKLARHLRPAPLSDGTEPQQEVQA</sequence>
<proteinExistence type="predicted"/>
<dbReference type="AlphaFoldDB" id="A0A919ENH2"/>
<accession>A0A919ENH2</accession>
<name>A0A919ENH2_STRFL</name>
<reference evidence="1" key="2">
    <citation type="submission" date="2020-09" db="EMBL/GenBank/DDBJ databases">
        <authorList>
            <person name="Sun Q."/>
            <person name="Ohkuma M."/>
        </authorList>
    </citation>
    <scope>NUCLEOTIDE SEQUENCE</scope>
    <source>
        <strain evidence="1">JCM 4122</strain>
    </source>
</reference>
<keyword evidence="2" id="KW-1185">Reference proteome</keyword>
<dbReference type="RefSeq" id="WP_190042582.1">
    <property type="nucleotide sequence ID" value="NZ_BNBE01000002.1"/>
</dbReference>
<protein>
    <submittedName>
        <fullName evidence="1">Uncharacterized protein</fullName>
    </submittedName>
</protein>
<dbReference type="EMBL" id="BNBE01000002">
    <property type="protein sequence ID" value="GHG06564.1"/>
    <property type="molecule type" value="Genomic_DNA"/>
</dbReference>
<organism evidence="1 2">
    <name type="scientific">Streptomyces filamentosus</name>
    <name type="common">Streptomyces roseosporus</name>
    <dbReference type="NCBI Taxonomy" id="67294"/>
    <lineage>
        <taxon>Bacteria</taxon>
        <taxon>Bacillati</taxon>
        <taxon>Actinomycetota</taxon>
        <taxon>Actinomycetes</taxon>
        <taxon>Kitasatosporales</taxon>
        <taxon>Streptomycetaceae</taxon>
        <taxon>Streptomyces</taxon>
    </lineage>
</organism>
<evidence type="ECO:0000313" key="2">
    <source>
        <dbReference type="Proteomes" id="UP000632849"/>
    </source>
</evidence>
<dbReference type="Proteomes" id="UP000632849">
    <property type="component" value="Unassembled WGS sequence"/>
</dbReference>
<gene>
    <name evidence="1" type="ORF">GCM10017667_42260</name>
</gene>
<comment type="caution">
    <text evidence="1">The sequence shown here is derived from an EMBL/GenBank/DDBJ whole genome shotgun (WGS) entry which is preliminary data.</text>
</comment>
<reference evidence="1" key="1">
    <citation type="journal article" date="2014" name="Int. J. Syst. Evol. Microbiol.">
        <title>Complete genome sequence of Corynebacterium casei LMG S-19264T (=DSM 44701T), isolated from a smear-ripened cheese.</title>
        <authorList>
            <consortium name="US DOE Joint Genome Institute (JGI-PGF)"/>
            <person name="Walter F."/>
            <person name="Albersmeier A."/>
            <person name="Kalinowski J."/>
            <person name="Ruckert C."/>
        </authorList>
    </citation>
    <scope>NUCLEOTIDE SEQUENCE</scope>
    <source>
        <strain evidence="1">JCM 4122</strain>
    </source>
</reference>
<evidence type="ECO:0000313" key="1">
    <source>
        <dbReference type="EMBL" id="GHG06564.1"/>
    </source>
</evidence>